<dbReference type="KEGG" id="oar:OA238_c22600"/>
<proteinExistence type="predicted"/>
<keyword evidence="1" id="KW-0472">Membrane</keyword>
<dbReference type="eggNOG" id="COG3577">
    <property type="taxonomic scope" value="Bacteria"/>
</dbReference>
<dbReference type="InterPro" id="IPR011969">
    <property type="entry name" value="Clan_AA_Asp_peptidase_C"/>
</dbReference>
<dbReference type="CDD" id="cd05483">
    <property type="entry name" value="retropepsin_like_bacteria"/>
    <property type="match status" value="1"/>
</dbReference>
<evidence type="ECO:0000313" key="2">
    <source>
        <dbReference type="EMBL" id="AGI72335.1"/>
    </source>
</evidence>
<feature type="transmembrane region" description="Helical" evidence="1">
    <location>
        <begin position="6"/>
        <end position="23"/>
    </location>
</feature>
<evidence type="ECO:0008006" key="4">
    <source>
        <dbReference type="Google" id="ProtNLM"/>
    </source>
</evidence>
<keyword evidence="1" id="KW-0812">Transmembrane</keyword>
<dbReference type="InterPro" id="IPR034122">
    <property type="entry name" value="Retropepsin-like_bacterial"/>
</dbReference>
<evidence type="ECO:0000313" key="3">
    <source>
        <dbReference type="Proteomes" id="UP000004688"/>
    </source>
</evidence>
<keyword evidence="1" id="KW-1133">Transmembrane helix</keyword>
<dbReference type="AlphaFoldDB" id="M9RRC3"/>
<dbReference type="SUPFAM" id="SSF50630">
    <property type="entry name" value="Acid proteases"/>
    <property type="match status" value="1"/>
</dbReference>
<reference evidence="2 3" key="1">
    <citation type="journal article" date="2013" name="PLoS ONE">
        <title>Poles Apart: Arctic and Antarctic Octadecabacter strains Share High Genome Plasticity and a New Type of Xanthorhodopsin.</title>
        <authorList>
            <person name="Vollmers J."/>
            <person name="Voget S."/>
            <person name="Dietrich S."/>
            <person name="Gollnow K."/>
            <person name="Smits M."/>
            <person name="Meyer K."/>
            <person name="Brinkhoff T."/>
            <person name="Simon M."/>
            <person name="Daniel R."/>
        </authorList>
    </citation>
    <scope>NUCLEOTIDE SEQUENCE [LARGE SCALE GENOMIC DNA]</scope>
    <source>
        <strain evidence="2 3">238</strain>
    </source>
</reference>
<dbReference type="Proteomes" id="UP000004688">
    <property type="component" value="Chromosome"/>
</dbReference>
<dbReference type="InterPro" id="IPR021109">
    <property type="entry name" value="Peptidase_aspartic_dom_sf"/>
</dbReference>
<accession>M9RRC3</accession>
<dbReference type="RefSeq" id="WP_015495430.1">
    <property type="nucleotide sequence ID" value="NC_020908.1"/>
</dbReference>
<dbReference type="HOGENOM" id="CLU_099411_0_1_5"/>
<keyword evidence="3" id="KW-1185">Reference proteome</keyword>
<dbReference type="STRING" id="391616.OA238_c22600"/>
<dbReference type="NCBIfam" id="TIGR02281">
    <property type="entry name" value="clan_AA_DTGA"/>
    <property type="match status" value="1"/>
</dbReference>
<dbReference type="EMBL" id="CP003742">
    <property type="protein sequence ID" value="AGI72335.1"/>
    <property type="molecule type" value="Genomic_DNA"/>
</dbReference>
<sequence>MLGMDVGQIIAIALLLILALSLFGSLLKSARLRNALIWVLIFGGFIFGAGGWDEISRSYFQPQATFTEARVEVPKGRDNHFRLTLQINGVDVDFLVDTGASQVVLNQADAARVGLNPDTLAYIGIAQTANGDVATAPVRLDRVVLGDISDTRVRASVNSGQMESSLLGMSYLSRFESIEIRRDMLILSH</sequence>
<gene>
    <name evidence="2" type="ORF">OA238_c22600</name>
</gene>
<protein>
    <recommendedName>
        <fullName evidence="4">TIGR02281 family clan AA aspartic protease</fullName>
    </recommendedName>
</protein>
<dbReference type="Gene3D" id="2.40.70.10">
    <property type="entry name" value="Acid Proteases"/>
    <property type="match status" value="1"/>
</dbReference>
<name>M9RRC3_9RHOB</name>
<organism evidence="2 3">
    <name type="scientific">Octadecabacter arcticus 238</name>
    <dbReference type="NCBI Taxonomy" id="391616"/>
    <lineage>
        <taxon>Bacteria</taxon>
        <taxon>Pseudomonadati</taxon>
        <taxon>Pseudomonadota</taxon>
        <taxon>Alphaproteobacteria</taxon>
        <taxon>Rhodobacterales</taxon>
        <taxon>Roseobacteraceae</taxon>
        <taxon>Octadecabacter</taxon>
    </lineage>
</organism>
<feature type="transmembrane region" description="Helical" evidence="1">
    <location>
        <begin position="35"/>
        <end position="52"/>
    </location>
</feature>
<evidence type="ECO:0000256" key="1">
    <source>
        <dbReference type="SAM" id="Phobius"/>
    </source>
</evidence>
<dbReference type="Pfam" id="PF13975">
    <property type="entry name" value="gag-asp_proteas"/>
    <property type="match status" value="1"/>
</dbReference>